<evidence type="ECO:0000256" key="1">
    <source>
        <dbReference type="ARBA" id="ARBA00004651"/>
    </source>
</evidence>
<evidence type="ECO:0000259" key="8">
    <source>
        <dbReference type="PROSITE" id="PS50893"/>
    </source>
</evidence>
<dbReference type="Pfam" id="PF00005">
    <property type="entry name" value="ABC_tran"/>
    <property type="match status" value="1"/>
</dbReference>
<keyword evidence="2 7" id="KW-0812">Transmembrane</keyword>
<comment type="subcellular location">
    <subcellularLocation>
        <location evidence="1">Cell membrane</location>
        <topology evidence="1">Multi-pass membrane protein</topology>
    </subcellularLocation>
</comment>
<dbReference type="RefSeq" id="WP_307396910.1">
    <property type="nucleotide sequence ID" value="NZ_BAAADK010000006.1"/>
</dbReference>
<organism evidence="10 11">
    <name type="scientific">Caldalkalibacillus horti</name>
    <dbReference type="NCBI Taxonomy" id="77523"/>
    <lineage>
        <taxon>Bacteria</taxon>
        <taxon>Bacillati</taxon>
        <taxon>Bacillota</taxon>
        <taxon>Bacilli</taxon>
        <taxon>Bacillales</taxon>
        <taxon>Bacillaceae</taxon>
        <taxon>Caldalkalibacillus</taxon>
    </lineage>
</organism>
<comment type="caution">
    <text evidence="10">The sequence shown here is derived from an EMBL/GenBank/DDBJ whole genome shotgun (WGS) entry which is preliminary data.</text>
</comment>
<feature type="domain" description="ABC transporter" evidence="8">
    <location>
        <begin position="342"/>
        <end position="576"/>
    </location>
</feature>
<dbReference type="Proteomes" id="UP001235840">
    <property type="component" value="Unassembled WGS sequence"/>
</dbReference>
<sequence>MVKKTRYWKEYWWIISFIKPYKGTMFLLISCGVIISLTAMLIPRSIQFFIDRILPAQDLTLFLYMLLLLLAVLSVMILATGGKNLLQRIVREKAAKDLQHTAFSHLRKLGFSYFEQNSTGQTLSLLNTDVQDVQRIYRDYFPQIVLQSITCVIAFFIIASMNLVLSLIIIPCFLVYYIAGPWVERQAFLYLRSFNEHRVDVEKDIYETMSSMQEARAYRLEAWIRKRFIERLGHMNKDWLKSIIFAHTRGSIRRLTIYLAILILFVYGSHLVRVGVLSLGEFIAYYFYFFIVMNALTHLVTATTEQHTLMFQAKRLYDFCHLKPDVVESSNPKDLRFIKGSITVQHIHFSYPTYPNALKGVSFQILPGEHVALVGESGCGKTTLLKLLGRFYDMSKGQIFIDAIPIQELSLSSLRSNIGYVFQETYLFGTTIRENIAFGHPEASEEDIVEAAKLAFAHEFIMELPKGYDTLVGERGYKLSGGQKQRISIARMFIKNPAIVLLDEATSALDNISEAHVQQALEKLTQGRTTITIAHRLSTVQNCDKIIVMDKGRVVEEGTYDQLLQRKEGLYRLVHGQTVSVEEEVRA</sequence>
<evidence type="ECO:0000256" key="2">
    <source>
        <dbReference type="ARBA" id="ARBA00022692"/>
    </source>
</evidence>
<dbReference type="PANTHER" id="PTHR24221">
    <property type="entry name" value="ATP-BINDING CASSETTE SUB-FAMILY B"/>
    <property type="match status" value="1"/>
</dbReference>
<dbReference type="PANTHER" id="PTHR24221:SF654">
    <property type="entry name" value="ATP-BINDING CASSETTE SUB-FAMILY B MEMBER 6"/>
    <property type="match status" value="1"/>
</dbReference>
<evidence type="ECO:0000256" key="4">
    <source>
        <dbReference type="ARBA" id="ARBA00022840"/>
    </source>
</evidence>
<dbReference type="Gene3D" id="3.40.50.300">
    <property type="entry name" value="P-loop containing nucleotide triphosphate hydrolases"/>
    <property type="match status" value="1"/>
</dbReference>
<dbReference type="InterPro" id="IPR003439">
    <property type="entry name" value="ABC_transporter-like_ATP-bd"/>
</dbReference>
<reference evidence="10 11" key="1">
    <citation type="submission" date="2023-07" db="EMBL/GenBank/DDBJ databases">
        <title>Genomic Encyclopedia of Type Strains, Phase IV (KMG-IV): sequencing the most valuable type-strain genomes for metagenomic binning, comparative biology and taxonomic classification.</title>
        <authorList>
            <person name="Goeker M."/>
        </authorList>
    </citation>
    <scope>NUCLEOTIDE SEQUENCE [LARGE SCALE GENOMIC DNA]</scope>
    <source>
        <strain evidence="10 11">DSM 12751</strain>
    </source>
</reference>
<evidence type="ECO:0000256" key="6">
    <source>
        <dbReference type="ARBA" id="ARBA00023136"/>
    </source>
</evidence>
<dbReference type="SUPFAM" id="SSF90123">
    <property type="entry name" value="ABC transporter transmembrane region"/>
    <property type="match status" value="1"/>
</dbReference>
<keyword evidence="11" id="KW-1185">Reference proteome</keyword>
<dbReference type="CDD" id="cd03249">
    <property type="entry name" value="ABC_MTABC3_MDL1_MDL2"/>
    <property type="match status" value="1"/>
</dbReference>
<keyword evidence="10" id="KW-0378">Hydrolase</keyword>
<evidence type="ECO:0000256" key="5">
    <source>
        <dbReference type="ARBA" id="ARBA00022989"/>
    </source>
</evidence>
<dbReference type="InterPro" id="IPR017871">
    <property type="entry name" value="ABC_transporter-like_CS"/>
</dbReference>
<accession>A0ABT9W3C7</accession>
<proteinExistence type="predicted"/>
<evidence type="ECO:0000313" key="11">
    <source>
        <dbReference type="Proteomes" id="UP001235840"/>
    </source>
</evidence>
<dbReference type="PROSITE" id="PS00211">
    <property type="entry name" value="ABC_TRANSPORTER_1"/>
    <property type="match status" value="1"/>
</dbReference>
<dbReference type="PROSITE" id="PS50929">
    <property type="entry name" value="ABC_TM1F"/>
    <property type="match status" value="1"/>
</dbReference>
<evidence type="ECO:0000256" key="3">
    <source>
        <dbReference type="ARBA" id="ARBA00022741"/>
    </source>
</evidence>
<name>A0ABT9W3C7_9BACI</name>
<dbReference type="Pfam" id="PF00664">
    <property type="entry name" value="ABC_membrane"/>
    <property type="match status" value="1"/>
</dbReference>
<dbReference type="GO" id="GO:0005524">
    <property type="term" value="F:ATP binding"/>
    <property type="evidence" value="ECO:0007669"/>
    <property type="project" value="UniProtKB-KW"/>
</dbReference>
<feature type="transmembrane region" description="Helical" evidence="7">
    <location>
        <begin position="255"/>
        <end position="276"/>
    </location>
</feature>
<dbReference type="Gene3D" id="1.20.1560.10">
    <property type="entry name" value="ABC transporter type 1, transmembrane domain"/>
    <property type="match status" value="2"/>
</dbReference>
<dbReference type="SMART" id="SM00382">
    <property type="entry name" value="AAA"/>
    <property type="match status" value="1"/>
</dbReference>
<feature type="domain" description="ABC transmembrane type-1" evidence="9">
    <location>
        <begin position="26"/>
        <end position="305"/>
    </location>
</feature>
<feature type="transmembrane region" description="Helical" evidence="7">
    <location>
        <begin position="282"/>
        <end position="302"/>
    </location>
</feature>
<dbReference type="EMBL" id="JAUSTY010000019">
    <property type="protein sequence ID" value="MDQ0167748.1"/>
    <property type="molecule type" value="Genomic_DNA"/>
</dbReference>
<protein>
    <submittedName>
        <fullName evidence="10">ATP-binding cassette subfamily B protein/subfamily B ATP-binding cassette protein MsbA</fullName>
        <ecNumber evidence="10">3.6.3.-</ecNumber>
    </submittedName>
</protein>
<dbReference type="InterPro" id="IPR039421">
    <property type="entry name" value="Type_1_exporter"/>
</dbReference>
<dbReference type="InterPro" id="IPR003593">
    <property type="entry name" value="AAA+_ATPase"/>
</dbReference>
<gene>
    <name evidence="10" type="ORF">J2S11_003675</name>
</gene>
<dbReference type="GO" id="GO:0016787">
    <property type="term" value="F:hydrolase activity"/>
    <property type="evidence" value="ECO:0007669"/>
    <property type="project" value="UniProtKB-KW"/>
</dbReference>
<dbReference type="InterPro" id="IPR011527">
    <property type="entry name" value="ABC1_TM_dom"/>
</dbReference>
<evidence type="ECO:0000259" key="9">
    <source>
        <dbReference type="PROSITE" id="PS50929"/>
    </source>
</evidence>
<dbReference type="InterPro" id="IPR027417">
    <property type="entry name" value="P-loop_NTPase"/>
</dbReference>
<dbReference type="PROSITE" id="PS50893">
    <property type="entry name" value="ABC_TRANSPORTER_2"/>
    <property type="match status" value="1"/>
</dbReference>
<evidence type="ECO:0000256" key="7">
    <source>
        <dbReference type="SAM" id="Phobius"/>
    </source>
</evidence>
<keyword evidence="4 10" id="KW-0067">ATP-binding</keyword>
<feature type="transmembrane region" description="Helical" evidence="7">
    <location>
        <begin position="62"/>
        <end position="81"/>
    </location>
</feature>
<feature type="transmembrane region" description="Helical" evidence="7">
    <location>
        <begin position="140"/>
        <end position="158"/>
    </location>
</feature>
<keyword evidence="5 7" id="KW-1133">Transmembrane helix</keyword>
<dbReference type="InterPro" id="IPR036640">
    <property type="entry name" value="ABC1_TM_sf"/>
</dbReference>
<keyword evidence="6 7" id="KW-0472">Membrane</keyword>
<dbReference type="EC" id="3.6.3.-" evidence="10"/>
<dbReference type="CDD" id="cd07346">
    <property type="entry name" value="ABC_6TM_exporters"/>
    <property type="match status" value="1"/>
</dbReference>
<dbReference type="SUPFAM" id="SSF52540">
    <property type="entry name" value="P-loop containing nucleoside triphosphate hydrolases"/>
    <property type="match status" value="1"/>
</dbReference>
<evidence type="ECO:0000313" key="10">
    <source>
        <dbReference type="EMBL" id="MDQ0167748.1"/>
    </source>
</evidence>
<feature type="transmembrane region" description="Helical" evidence="7">
    <location>
        <begin position="21"/>
        <end position="42"/>
    </location>
</feature>
<keyword evidence="3" id="KW-0547">Nucleotide-binding</keyword>